<accession>A0AC60QCM0</accession>
<dbReference type="Proteomes" id="UP000805193">
    <property type="component" value="Unassembled WGS sequence"/>
</dbReference>
<dbReference type="EMBL" id="JABSTQ010009199">
    <property type="protein sequence ID" value="KAG0431753.1"/>
    <property type="molecule type" value="Genomic_DNA"/>
</dbReference>
<evidence type="ECO:0000313" key="1">
    <source>
        <dbReference type="EMBL" id="KAG0431753.1"/>
    </source>
</evidence>
<proteinExistence type="predicted"/>
<gene>
    <name evidence="1" type="ORF">HPB47_021494</name>
</gene>
<feature type="non-terminal residue" evidence="1">
    <location>
        <position position="1"/>
    </location>
</feature>
<protein>
    <submittedName>
        <fullName evidence="1">Uncharacterized protein</fullName>
    </submittedName>
</protein>
<sequence length="83" mass="9364">ARRHQLSITVVVLAATKSGVIPLTVLLHNCQGTASYSRAFNFFENIYQFCFGEAHWGWQAHGTPAISKYALLYARSSRLINHR</sequence>
<keyword evidence="2" id="KW-1185">Reference proteome</keyword>
<evidence type="ECO:0000313" key="2">
    <source>
        <dbReference type="Proteomes" id="UP000805193"/>
    </source>
</evidence>
<comment type="caution">
    <text evidence="1">The sequence shown here is derived from an EMBL/GenBank/DDBJ whole genome shotgun (WGS) entry which is preliminary data.</text>
</comment>
<organism evidence="1 2">
    <name type="scientific">Ixodes persulcatus</name>
    <name type="common">Taiga tick</name>
    <dbReference type="NCBI Taxonomy" id="34615"/>
    <lineage>
        <taxon>Eukaryota</taxon>
        <taxon>Metazoa</taxon>
        <taxon>Ecdysozoa</taxon>
        <taxon>Arthropoda</taxon>
        <taxon>Chelicerata</taxon>
        <taxon>Arachnida</taxon>
        <taxon>Acari</taxon>
        <taxon>Parasitiformes</taxon>
        <taxon>Ixodida</taxon>
        <taxon>Ixodoidea</taxon>
        <taxon>Ixodidae</taxon>
        <taxon>Ixodinae</taxon>
        <taxon>Ixodes</taxon>
    </lineage>
</organism>
<name>A0AC60QCM0_IXOPE</name>
<reference evidence="1 2" key="1">
    <citation type="journal article" date="2020" name="Cell">
        <title>Large-Scale Comparative Analyses of Tick Genomes Elucidate Their Genetic Diversity and Vector Capacities.</title>
        <authorList>
            <consortium name="Tick Genome and Microbiome Consortium (TIGMIC)"/>
            <person name="Jia N."/>
            <person name="Wang J."/>
            <person name="Shi W."/>
            <person name="Du L."/>
            <person name="Sun Y."/>
            <person name="Zhan W."/>
            <person name="Jiang J.F."/>
            <person name="Wang Q."/>
            <person name="Zhang B."/>
            <person name="Ji P."/>
            <person name="Bell-Sakyi L."/>
            <person name="Cui X.M."/>
            <person name="Yuan T.T."/>
            <person name="Jiang B.G."/>
            <person name="Yang W.F."/>
            <person name="Lam T.T."/>
            <person name="Chang Q.C."/>
            <person name="Ding S.J."/>
            <person name="Wang X.J."/>
            <person name="Zhu J.G."/>
            <person name="Ruan X.D."/>
            <person name="Zhao L."/>
            <person name="Wei J.T."/>
            <person name="Ye R.Z."/>
            <person name="Que T.C."/>
            <person name="Du C.H."/>
            <person name="Zhou Y.H."/>
            <person name="Cheng J.X."/>
            <person name="Dai P.F."/>
            <person name="Guo W.B."/>
            <person name="Han X.H."/>
            <person name="Huang E.J."/>
            <person name="Li L.F."/>
            <person name="Wei W."/>
            <person name="Gao Y.C."/>
            <person name="Liu J.Z."/>
            <person name="Shao H.Z."/>
            <person name="Wang X."/>
            <person name="Wang C.C."/>
            <person name="Yang T.C."/>
            <person name="Huo Q.B."/>
            <person name="Li W."/>
            <person name="Chen H.Y."/>
            <person name="Chen S.E."/>
            <person name="Zhou L.G."/>
            <person name="Ni X.B."/>
            <person name="Tian J.H."/>
            <person name="Sheng Y."/>
            <person name="Liu T."/>
            <person name="Pan Y.S."/>
            <person name="Xia L.Y."/>
            <person name="Li J."/>
            <person name="Zhao F."/>
            <person name="Cao W.C."/>
        </authorList>
    </citation>
    <scope>NUCLEOTIDE SEQUENCE [LARGE SCALE GENOMIC DNA]</scope>
    <source>
        <strain evidence="1">Iper-2018</strain>
    </source>
</reference>